<accession>A0A0X3V4J2</accession>
<evidence type="ECO:0000313" key="1">
    <source>
        <dbReference type="EMBL" id="KUL39588.1"/>
    </source>
</evidence>
<dbReference type="EMBL" id="LLZG01000096">
    <property type="protein sequence ID" value="KUL39588.1"/>
    <property type="molecule type" value="Genomic_DNA"/>
</dbReference>
<proteinExistence type="predicted"/>
<gene>
    <name evidence="1" type="ORF">ADL12_15145</name>
</gene>
<sequence length="76" mass="7809">MIIGSWLRATPSVLSHTRRLRGRCRIKDGAGGASVLRLGRGNDGGATAQGVVFEGQRADGLLVQGEGAAQVGVLLP</sequence>
<protein>
    <submittedName>
        <fullName evidence="1">Uncharacterized protein</fullName>
    </submittedName>
</protein>
<dbReference type="Proteomes" id="UP000053923">
    <property type="component" value="Unassembled WGS sequence"/>
</dbReference>
<keyword evidence="2" id="KW-1185">Reference proteome</keyword>
<reference evidence="2" key="1">
    <citation type="submission" date="2015-10" db="EMBL/GenBank/DDBJ databases">
        <authorList>
            <person name="Ju K.-S."/>
            <person name="Doroghazi J.R."/>
            <person name="Metcalf W.W."/>
        </authorList>
    </citation>
    <scope>NUCLEOTIDE SEQUENCE [LARGE SCALE GENOMIC DNA]</scope>
    <source>
        <strain evidence="2">NRRL 3151</strain>
    </source>
</reference>
<comment type="caution">
    <text evidence="1">The sequence shown here is derived from an EMBL/GenBank/DDBJ whole genome shotgun (WGS) entry which is preliminary data.</text>
</comment>
<organism evidence="1 2">
    <name type="scientific">Streptomyces regalis</name>
    <dbReference type="NCBI Taxonomy" id="68262"/>
    <lineage>
        <taxon>Bacteria</taxon>
        <taxon>Bacillati</taxon>
        <taxon>Actinomycetota</taxon>
        <taxon>Actinomycetes</taxon>
        <taxon>Kitasatosporales</taxon>
        <taxon>Streptomycetaceae</taxon>
        <taxon>Streptomyces</taxon>
    </lineage>
</organism>
<name>A0A0X3V4J2_9ACTN</name>
<evidence type="ECO:0000313" key="2">
    <source>
        <dbReference type="Proteomes" id="UP000053923"/>
    </source>
</evidence>
<dbReference type="AlphaFoldDB" id="A0A0X3V4J2"/>